<evidence type="ECO:0000313" key="2">
    <source>
        <dbReference type="EMBL" id="ORY41040.1"/>
    </source>
</evidence>
<organism evidence="2 3">
    <name type="scientific">Rhizoclosmatium globosum</name>
    <dbReference type="NCBI Taxonomy" id="329046"/>
    <lineage>
        <taxon>Eukaryota</taxon>
        <taxon>Fungi</taxon>
        <taxon>Fungi incertae sedis</taxon>
        <taxon>Chytridiomycota</taxon>
        <taxon>Chytridiomycota incertae sedis</taxon>
        <taxon>Chytridiomycetes</taxon>
        <taxon>Chytridiales</taxon>
        <taxon>Chytriomycetaceae</taxon>
        <taxon>Rhizoclosmatium</taxon>
    </lineage>
</organism>
<feature type="transmembrane region" description="Helical" evidence="1">
    <location>
        <begin position="41"/>
        <end position="59"/>
    </location>
</feature>
<feature type="transmembrane region" description="Helical" evidence="1">
    <location>
        <begin position="221"/>
        <end position="245"/>
    </location>
</feature>
<keyword evidence="1" id="KW-0812">Transmembrane</keyword>
<keyword evidence="1" id="KW-0472">Membrane</keyword>
<keyword evidence="3" id="KW-1185">Reference proteome</keyword>
<evidence type="ECO:0000256" key="1">
    <source>
        <dbReference type="SAM" id="Phobius"/>
    </source>
</evidence>
<feature type="transmembrane region" description="Helical" evidence="1">
    <location>
        <begin position="71"/>
        <end position="95"/>
    </location>
</feature>
<name>A0A1Y2C1Y9_9FUNG</name>
<dbReference type="AlphaFoldDB" id="A0A1Y2C1Y9"/>
<sequence>MAVLNDIDIKVSYVYIVLSVFAIAMLASLRKEKVLNSFNVSLLTGTISLIGYDIVQYFLTRYDNGELSSQTQALLEVVVDSCQALWALSYLYFSFVRSSTQLDAMFPWTYKLVSSCWAVPLSIFLIPVLLAVIKLINIDAFKASGKSEFFWYQCSQILCTITLAAFDTLFLVCFVRYLRRTQVDLSVPIDPAFVLISRYGMLASGACFLTVPLWSTNPYYWPFYLIETSAYSCLMNFVVAVLFAMKVSLRHMYDNVNSSHTSGGSRQTSKNPPSTI</sequence>
<feature type="transmembrane region" description="Helical" evidence="1">
    <location>
        <begin position="196"/>
        <end position="215"/>
    </location>
</feature>
<feature type="transmembrane region" description="Helical" evidence="1">
    <location>
        <begin position="116"/>
        <end position="138"/>
    </location>
</feature>
<reference evidence="2 3" key="1">
    <citation type="submission" date="2016-07" db="EMBL/GenBank/DDBJ databases">
        <title>Pervasive Adenine N6-methylation of Active Genes in Fungi.</title>
        <authorList>
            <consortium name="DOE Joint Genome Institute"/>
            <person name="Mondo S.J."/>
            <person name="Dannebaum R.O."/>
            <person name="Kuo R.C."/>
            <person name="Labutti K."/>
            <person name="Haridas S."/>
            <person name="Kuo A."/>
            <person name="Salamov A."/>
            <person name="Ahrendt S.R."/>
            <person name="Lipzen A."/>
            <person name="Sullivan W."/>
            <person name="Andreopoulos W.B."/>
            <person name="Clum A."/>
            <person name="Lindquist E."/>
            <person name="Daum C."/>
            <person name="Ramamoorthy G.K."/>
            <person name="Gryganskyi A."/>
            <person name="Culley D."/>
            <person name="Magnuson J.K."/>
            <person name="James T.Y."/>
            <person name="O'Malley M.A."/>
            <person name="Stajich J.E."/>
            <person name="Spatafora J.W."/>
            <person name="Visel A."/>
            <person name="Grigoriev I.V."/>
        </authorList>
    </citation>
    <scope>NUCLEOTIDE SEQUENCE [LARGE SCALE GENOMIC DNA]</scope>
    <source>
        <strain evidence="2 3">JEL800</strain>
    </source>
</reference>
<comment type="caution">
    <text evidence="2">The sequence shown here is derived from an EMBL/GenBank/DDBJ whole genome shotgun (WGS) entry which is preliminary data.</text>
</comment>
<proteinExistence type="predicted"/>
<dbReference type="Proteomes" id="UP000193642">
    <property type="component" value="Unassembled WGS sequence"/>
</dbReference>
<gene>
    <name evidence="2" type="ORF">BCR33DRAFT_719132</name>
</gene>
<accession>A0A1Y2C1Y9</accession>
<feature type="transmembrane region" description="Helical" evidence="1">
    <location>
        <begin position="12"/>
        <end position="29"/>
    </location>
</feature>
<feature type="transmembrane region" description="Helical" evidence="1">
    <location>
        <begin position="150"/>
        <end position="175"/>
    </location>
</feature>
<dbReference type="EMBL" id="MCGO01000033">
    <property type="protein sequence ID" value="ORY41040.1"/>
    <property type="molecule type" value="Genomic_DNA"/>
</dbReference>
<keyword evidence="1" id="KW-1133">Transmembrane helix</keyword>
<dbReference type="OrthoDB" id="2150957at2759"/>
<evidence type="ECO:0000313" key="3">
    <source>
        <dbReference type="Proteomes" id="UP000193642"/>
    </source>
</evidence>
<protein>
    <submittedName>
        <fullName evidence="2">Uncharacterized protein</fullName>
    </submittedName>
</protein>